<feature type="non-terminal residue" evidence="2">
    <location>
        <position position="284"/>
    </location>
</feature>
<dbReference type="InterPro" id="IPR055557">
    <property type="entry name" value="DUF7133"/>
</dbReference>
<sequence>DGVCELISTRVYGWDTKKKNWSPRPYSLPDGIHHASEGLRFVDLNKDGFDDIVYSDEDRWGIHLWETRINPGLGWHPGWTDTVRKGKRSDSDAIPMISRGGFTPNNGAWFHSGHLWVQNENTAHMPQVVDRRSFKQLLDFGGPKAKEPEASRQCFQVREGFEVRLVASEPQVRDPVAFDWSADGKLWVAEMGDYPLGTDGKGKRGGVMRWLEDADGDGLYEKSTVFLDGLNFPNGVMPWGKGVLISAAPDILYAEGTAGDGRADVRRVLFTGFREGNQQHRMNG</sequence>
<feature type="domain" description="DUF7133" evidence="1">
    <location>
        <begin position="148"/>
        <end position="284"/>
    </location>
</feature>
<evidence type="ECO:0000259" key="1">
    <source>
        <dbReference type="Pfam" id="PF23500"/>
    </source>
</evidence>
<name>A0A382VLR3_9ZZZZ</name>
<dbReference type="AlphaFoldDB" id="A0A382VLR3"/>
<dbReference type="EMBL" id="UINC01152672">
    <property type="protein sequence ID" value="SVD46975.1"/>
    <property type="molecule type" value="Genomic_DNA"/>
</dbReference>
<organism evidence="2">
    <name type="scientific">marine metagenome</name>
    <dbReference type="NCBI Taxonomy" id="408172"/>
    <lineage>
        <taxon>unclassified sequences</taxon>
        <taxon>metagenomes</taxon>
        <taxon>ecological metagenomes</taxon>
    </lineage>
</organism>
<dbReference type="Pfam" id="PF23500">
    <property type="entry name" value="DUF7133"/>
    <property type="match status" value="1"/>
</dbReference>
<reference evidence="2" key="1">
    <citation type="submission" date="2018-05" db="EMBL/GenBank/DDBJ databases">
        <authorList>
            <person name="Lanie J.A."/>
            <person name="Ng W.-L."/>
            <person name="Kazmierczak K.M."/>
            <person name="Andrzejewski T.M."/>
            <person name="Davidsen T.M."/>
            <person name="Wayne K.J."/>
            <person name="Tettelin H."/>
            <person name="Glass J.I."/>
            <person name="Rusch D."/>
            <person name="Podicherti R."/>
            <person name="Tsui H.-C.T."/>
            <person name="Winkler M.E."/>
        </authorList>
    </citation>
    <scope>NUCLEOTIDE SEQUENCE</scope>
</reference>
<dbReference type="PANTHER" id="PTHR33546:SF1">
    <property type="entry name" value="LARGE, MULTIFUNCTIONAL SECRETED PROTEIN"/>
    <property type="match status" value="1"/>
</dbReference>
<gene>
    <name evidence="2" type="ORF">METZ01_LOCUS399829</name>
</gene>
<protein>
    <recommendedName>
        <fullName evidence="1">DUF7133 domain-containing protein</fullName>
    </recommendedName>
</protein>
<proteinExistence type="predicted"/>
<evidence type="ECO:0000313" key="2">
    <source>
        <dbReference type="EMBL" id="SVD46975.1"/>
    </source>
</evidence>
<accession>A0A382VLR3</accession>
<dbReference type="PANTHER" id="PTHR33546">
    <property type="entry name" value="LARGE, MULTIFUNCTIONAL SECRETED PROTEIN-RELATED"/>
    <property type="match status" value="1"/>
</dbReference>
<feature type="non-terminal residue" evidence="2">
    <location>
        <position position="1"/>
    </location>
</feature>
<dbReference type="SUPFAM" id="SSF63829">
    <property type="entry name" value="Calcium-dependent phosphotriesterase"/>
    <property type="match status" value="1"/>
</dbReference>